<comment type="caution">
    <text evidence="2">The sequence shown here is derived from an EMBL/GenBank/DDBJ whole genome shotgun (WGS) entry which is preliminary data.</text>
</comment>
<organism evidence="2 3">
    <name type="scientific">Rhodococcus rhodnii LMG 5362</name>
    <dbReference type="NCBI Taxonomy" id="1273125"/>
    <lineage>
        <taxon>Bacteria</taxon>
        <taxon>Bacillati</taxon>
        <taxon>Actinomycetota</taxon>
        <taxon>Actinomycetes</taxon>
        <taxon>Mycobacteriales</taxon>
        <taxon>Nocardiaceae</taxon>
        <taxon>Rhodococcus</taxon>
    </lineage>
</organism>
<reference evidence="2 3" key="1">
    <citation type="journal article" date="2013" name="Genome Announc.">
        <title>Draft Genome Sequence of Rhodococcus rhodnii Strain LMG5362, a Symbiont of Rhodnius prolixus (Hemiptera, Reduviidae, Triatominae), the Principle Vector of Trypanosoma cruzi.</title>
        <authorList>
            <person name="Pachebat J.A."/>
            <person name="van Keulen G."/>
            <person name="Whitten M.M."/>
            <person name="Girdwood S."/>
            <person name="Del Sol R."/>
            <person name="Dyson P.J."/>
            <person name="Facey P.D."/>
        </authorList>
    </citation>
    <scope>NUCLEOTIDE SEQUENCE [LARGE SCALE GENOMIC DNA]</scope>
    <source>
        <strain evidence="2 3">LMG 5362</strain>
    </source>
</reference>
<proteinExistence type="predicted"/>
<protein>
    <submittedName>
        <fullName evidence="2">Uncharacterized protein</fullName>
    </submittedName>
</protein>
<feature type="region of interest" description="Disordered" evidence="1">
    <location>
        <begin position="1"/>
        <end position="24"/>
    </location>
</feature>
<sequence length="43" mass="4472">MIRAVPVSSVPPHASARGGPSRSCVSSHCVAVTRALSSLRVVW</sequence>
<evidence type="ECO:0000313" key="3">
    <source>
        <dbReference type="Proteomes" id="UP000013525"/>
    </source>
</evidence>
<evidence type="ECO:0000256" key="1">
    <source>
        <dbReference type="SAM" id="MobiDB-lite"/>
    </source>
</evidence>
<dbReference type="Proteomes" id="UP000013525">
    <property type="component" value="Unassembled WGS sequence"/>
</dbReference>
<keyword evidence="3" id="KW-1185">Reference proteome</keyword>
<dbReference type="AlphaFoldDB" id="R7WMV6"/>
<dbReference type="EMBL" id="APMY01000063">
    <property type="protein sequence ID" value="EOM76633.1"/>
    <property type="molecule type" value="Genomic_DNA"/>
</dbReference>
<gene>
    <name evidence="2" type="ORF">Rrhod_2030</name>
</gene>
<name>R7WMV6_9NOCA</name>
<accession>R7WMV6</accession>
<dbReference type="PATRIC" id="fig|1273125.3.peg.1956"/>
<evidence type="ECO:0000313" key="2">
    <source>
        <dbReference type="EMBL" id="EOM76633.1"/>
    </source>
</evidence>